<dbReference type="PROSITE" id="PS00061">
    <property type="entry name" value="ADH_SHORT"/>
    <property type="match status" value="1"/>
</dbReference>
<reference evidence="4 5" key="1">
    <citation type="journal article" date="2018" name="Nat. Biotechnol.">
        <title>A standardized bacterial taxonomy based on genome phylogeny substantially revises the tree of life.</title>
        <authorList>
            <person name="Parks D.H."/>
            <person name="Chuvochina M."/>
            <person name="Waite D.W."/>
            <person name="Rinke C."/>
            <person name="Skarshewski A."/>
            <person name="Chaumeil P.A."/>
            <person name="Hugenholtz P."/>
        </authorList>
    </citation>
    <scope>NUCLEOTIDE SEQUENCE [LARGE SCALE GENOMIC DNA]</scope>
    <source>
        <strain evidence="4">UBA10707</strain>
    </source>
</reference>
<dbReference type="GO" id="GO:0016491">
    <property type="term" value="F:oxidoreductase activity"/>
    <property type="evidence" value="ECO:0007669"/>
    <property type="project" value="UniProtKB-KW"/>
</dbReference>
<dbReference type="NCBIfam" id="NF009466">
    <property type="entry name" value="PRK12826.1-2"/>
    <property type="match status" value="1"/>
</dbReference>
<evidence type="ECO:0000256" key="1">
    <source>
        <dbReference type="ARBA" id="ARBA00006484"/>
    </source>
</evidence>
<dbReference type="PANTHER" id="PTHR42879:SF2">
    <property type="entry name" value="3-OXOACYL-[ACYL-CARRIER-PROTEIN] REDUCTASE FABG"/>
    <property type="match status" value="1"/>
</dbReference>
<name>A0A356LNG1_9BURK</name>
<dbReference type="EMBL" id="DOEK01000047">
    <property type="protein sequence ID" value="HBP32075.1"/>
    <property type="molecule type" value="Genomic_DNA"/>
</dbReference>
<dbReference type="PRINTS" id="PR00080">
    <property type="entry name" value="SDRFAMILY"/>
</dbReference>
<dbReference type="FunFam" id="3.40.50.720:FF:000173">
    <property type="entry name" value="3-oxoacyl-[acyl-carrier protein] reductase"/>
    <property type="match status" value="1"/>
</dbReference>
<comment type="caution">
    <text evidence="4">The sequence shown here is derived from an EMBL/GenBank/DDBJ whole genome shotgun (WGS) entry which is preliminary data.</text>
</comment>
<dbReference type="InterPro" id="IPR050259">
    <property type="entry name" value="SDR"/>
</dbReference>
<dbReference type="SMART" id="SM00822">
    <property type="entry name" value="PKS_KR"/>
    <property type="match status" value="1"/>
</dbReference>
<dbReference type="InterPro" id="IPR057326">
    <property type="entry name" value="KR_dom"/>
</dbReference>
<dbReference type="PANTHER" id="PTHR42879">
    <property type="entry name" value="3-OXOACYL-(ACYL-CARRIER-PROTEIN) REDUCTASE"/>
    <property type="match status" value="1"/>
</dbReference>
<keyword evidence="2" id="KW-0560">Oxidoreductase</keyword>
<organism evidence="4 5">
    <name type="scientific">Advenella kashmirensis</name>
    <dbReference type="NCBI Taxonomy" id="310575"/>
    <lineage>
        <taxon>Bacteria</taxon>
        <taxon>Pseudomonadati</taxon>
        <taxon>Pseudomonadota</taxon>
        <taxon>Betaproteobacteria</taxon>
        <taxon>Burkholderiales</taxon>
        <taxon>Alcaligenaceae</taxon>
    </lineage>
</organism>
<dbReference type="Gene3D" id="3.40.50.720">
    <property type="entry name" value="NAD(P)-binding Rossmann-like Domain"/>
    <property type="match status" value="1"/>
</dbReference>
<sequence>MNYENRKILVTGGASGIGLACTTAFLEHGGHVVIVDQNAEQGELAQRALREKHQNVHFIQADVSDFEQCKNAYEQSVSLIGDIDTLMNNAGISPKKDGLGVGVDAMDVAEWDRVVAVNLSGAFYFSKLVTPAMKKAQFGRVVSVSSVAGKAYLDLCAVHYSATKAALIGFTRHLAGELGPFGITVNAIAPGRIDTDMVAMAGEAANKRFVDQTPMRRLGEPREAADLCLYLASRKEASFITGQVVDVAGGWLMT</sequence>
<gene>
    <name evidence="4" type="ORF">DD666_22030</name>
</gene>
<dbReference type="PRINTS" id="PR00081">
    <property type="entry name" value="GDHRDH"/>
</dbReference>
<evidence type="ECO:0000313" key="5">
    <source>
        <dbReference type="Proteomes" id="UP000264036"/>
    </source>
</evidence>
<proteinExistence type="inferred from homology"/>
<feature type="domain" description="Ketoreductase" evidence="3">
    <location>
        <begin position="6"/>
        <end position="191"/>
    </location>
</feature>
<dbReference type="GO" id="GO:0032787">
    <property type="term" value="P:monocarboxylic acid metabolic process"/>
    <property type="evidence" value="ECO:0007669"/>
    <property type="project" value="UniProtKB-ARBA"/>
</dbReference>
<evidence type="ECO:0000256" key="2">
    <source>
        <dbReference type="ARBA" id="ARBA00023002"/>
    </source>
</evidence>
<dbReference type="PROSITE" id="PS51257">
    <property type="entry name" value="PROKAR_LIPOPROTEIN"/>
    <property type="match status" value="1"/>
</dbReference>
<accession>A0A356LNG1</accession>
<dbReference type="Proteomes" id="UP000264036">
    <property type="component" value="Unassembled WGS sequence"/>
</dbReference>
<dbReference type="Pfam" id="PF13561">
    <property type="entry name" value="adh_short_C2"/>
    <property type="match status" value="1"/>
</dbReference>
<protein>
    <submittedName>
        <fullName evidence="4">3-oxoacyl-[acyl-carrier-protein] reductase</fullName>
    </submittedName>
</protein>
<evidence type="ECO:0000259" key="3">
    <source>
        <dbReference type="SMART" id="SM00822"/>
    </source>
</evidence>
<dbReference type="AlphaFoldDB" id="A0A356LNG1"/>
<dbReference type="InterPro" id="IPR036291">
    <property type="entry name" value="NAD(P)-bd_dom_sf"/>
</dbReference>
<comment type="similarity">
    <text evidence="1">Belongs to the short-chain dehydrogenases/reductases (SDR) family.</text>
</comment>
<dbReference type="SUPFAM" id="SSF51735">
    <property type="entry name" value="NAD(P)-binding Rossmann-fold domains"/>
    <property type="match status" value="1"/>
</dbReference>
<dbReference type="InterPro" id="IPR002347">
    <property type="entry name" value="SDR_fam"/>
</dbReference>
<evidence type="ECO:0000313" key="4">
    <source>
        <dbReference type="EMBL" id="HBP32075.1"/>
    </source>
</evidence>
<dbReference type="InterPro" id="IPR020904">
    <property type="entry name" value="Sc_DH/Rdtase_CS"/>
</dbReference>